<sequence>LLPATCRAALLPTCCPSPCPVPLPSGRLPPFARGLCPVVGCRLLPKPLPRGRLPPFARGPCPVVGCRLLPKVPAQW</sequence>
<reference evidence="1" key="1">
    <citation type="submission" date="2023-05" db="EMBL/GenBank/DDBJ databases">
        <authorList>
            <person name="Stuckert A."/>
        </authorList>
    </citation>
    <scope>NUCLEOTIDE SEQUENCE</scope>
</reference>
<accession>A0ABN9CMD2</accession>
<gene>
    <name evidence="1" type="ORF">SPARVUS_LOCUS5345606</name>
</gene>
<evidence type="ECO:0000313" key="2">
    <source>
        <dbReference type="Proteomes" id="UP001162483"/>
    </source>
</evidence>
<dbReference type="EMBL" id="CATNWA010010919">
    <property type="protein sequence ID" value="CAI9560869.1"/>
    <property type="molecule type" value="Genomic_DNA"/>
</dbReference>
<protein>
    <submittedName>
        <fullName evidence="1">Uncharacterized protein</fullName>
    </submittedName>
</protein>
<organism evidence="1 2">
    <name type="scientific">Staurois parvus</name>
    <dbReference type="NCBI Taxonomy" id="386267"/>
    <lineage>
        <taxon>Eukaryota</taxon>
        <taxon>Metazoa</taxon>
        <taxon>Chordata</taxon>
        <taxon>Craniata</taxon>
        <taxon>Vertebrata</taxon>
        <taxon>Euteleostomi</taxon>
        <taxon>Amphibia</taxon>
        <taxon>Batrachia</taxon>
        <taxon>Anura</taxon>
        <taxon>Neobatrachia</taxon>
        <taxon>Ranoidea</taxon>
        <taxon>Ranidae</taxon>
        <taxon>Staurois</taxon>
    </lineage>
</organism>
<comment type="caution">
    <text evidence="1">The sequence shown here is derived from an EMBL/GenBank/DDBJ whole genome shotgun (WGS) entry which is preliminary data.</text>
</comment>
<evidence type="ECO:0000313" key="1">
    <source>
        <dbReference type="EMBL" id="CAI9560869.1"/>
    </source>
</evidence>
<keyword evidence="2" id="KW-1185">Reference proteome</keyword>
<name>A0ABN9CMD2_9NEOB</name>
<feature type="non-terminal residue" evidence="1">
    <location>
        <position position="1"/>
    </location>
</feature>
<proteinExistence type="predicted"/>
<dbReference type="Proteomes" id="UP001162483">
    <property type="component" value="Unassembled WGS sequence"/>
</dbReference>